<gene>
    <name evidence="1" type="ORF">P5673_015017</name>
</gene>
<protein>
    <submittedName>
        <fullName evidence="1">Uncharacterized protein</fullName>
    </submittedName>
</protein>
<dbReference type="Proteomes" id="UP001249851">
    <property type="component" value="Unassembled WGS sequence"/>
</dbReference>
<reference evidence="1" key="2">
    <citation type="journal article" date="2023" name="Science">
        <title>Genomic signatures of disease resistance in endangered staghorn corals.</title>
        <authorList>
            <person name="Vollmer S.V."/>
            <person name="Selwyn J.D."/>
            <person name="Despard B.A."/>
            <person name="Roesel C.L."/>
        </authorList>
    </citation>
    <scope>NUCLEOTIDE SEQUENCE</scope>
    <source>
        <strain evidence="1">K2</strain>
    </source>
</reference>
<sequence>METHQADCWKNANMAKIVEDRPHLSRQEKFTFLKSHFRSAKKSSSLDQKPTSLVVQCLDELPHVITAIIDISLMSGHFAAKWKEAIVTPLLKKPGTKLLFQNLYPVSNLALSSKLTETAVGSNCSLTCLAMACTQSSNLHTDTITVLRQPY</sequence>
<reference evidence="1" key="1">
    <citation type="journal article" date="2023" name="G3 (Bethesda)">
        <title>Whole genome assembly and annotation of the endangered Caribbean coral Acropora cervicornis.</title>
        <authorList>
            <person name="Selwyn J.D."/>
            <person name="Vollmer S.V."/>
        </authorList>
    </citation>
    <scope>NUCLEOTIDE SEQUENCE</scope>
    <source>
        <strain evidence="1">K2</strain>
    </source>
</reference>
<accession>A0AAD9V560</accession>
<evidence type="ECO:0000313" key="1">
    <source>
        <dbReference type="EMBL" id="KAK2561664.1"/>
    </source>
</evidence>
<name>A0AAD9V560_ACRCE</name>
<evidence type="ECO:0000313" key="2">
    <source>
        <dbReference type="Proteomes" id="UP001249851"/>
    </source>
</evidence>
<dbReference type="AlphaFoldDB" id="A0AAD9V560"/>
<organism evidence="1 2">
    <name type="scientific">Acropora cervicornis</name>
    <name type="common">Staghorn coral</name>
    <dbReference type="NCBI Taxonomy" id="6130"/>
    <lineage>
        <taxon>Eukaryota</taxon>
        <taxon>Metazoa</taxon>
        <taxon>Cnidaria</taxon>
        <taxon>Anthozoa</taxon>
        <taxon>Hexacorallia</taxon>
        <taxon>Scleractinia</taxon>
        <taxon>Astrocoeniina</taxon>
        <taxon>Acroporidae</taxon>
        <taxon>Acropora</taxon>
    </lineage>
</organism>
<comment type="caution">
    <text evidence="1">The sequence shown here is derived from an EMBL/GenBank/DDBJ whole genome shotgun (WGS) entry which is preliminary data.</text>
</comment>
<keyword evidence="2" id="KW-1185">Reference proteome</keyword>
<proteinExistence type="predicted"/>
<dbReference type="EMBL" id="JARQWQ010000031">
    <property type="protein sequence ID" value="KAK2561664.1"/>
    <property type="molecule type" value="Genomic_DNA"/>
</dbReference>